<dbReference type="Gene3D" id="1.10.533.30">
    <property type="entry name" value="Nematode polyprotein allergen ABA-1"/>
    <property type="match status" value="1"/>
</dbReference>
<gene>
    <name evidence="1" type="ORF">NBR_LOCUS20092</name>
</gene>
<evidence type="ECO:0000313" key="2">
    <source>
        <dbReference type="Proteomes" id="UP000271162"/>
    </source>
</evidence>
<dbReference type="Proteomes" id="UP000271162">
    <property type="component" value="Unassembled WGS sequence"/>
</dbReference>
<reference evidence="3" key="1">
    <citation type="submission" date="2017-02" db="UniProtKB">
        <authorList>
            <consortium name="WormBaseParasite"/>
        </authorList>
    </citation>
    <scope>IDENTIFICATION</scope>
</reference>
<dbReference type="InterPro" id="IPR038289">
    <property type="entry name" value="DVA-1_sf"/>
</dbReference>
<reference evidence="1 2" key="2">
    <citation type="submission" date="2018-11" db="EMBL/GenBank/DDBJ databases">
        <authorList>
            <consortium name="Pathogen Informatics"/>
        </authorList>
    </citation>
    <scope>NUCLEOTIDE SEQUENCE [LARGE SCALE GENOMIC DNA]</scope>
</reference>
<proteinExistence type="predicted"/>
<dbReference type="EMBL" id="UYSL01024787">
    <property type="protein sequence ID" value="VDL83828.1"/>
    <property type="molecule type" value="Genomic_DNA"/>
</dbReference>
<evidence type="ECO:0000313" key="3">
    <source>
        <dbReference type="WBParaSite" id="NBR_0002009101-mRNA-1"/>
    </source>
</evidence>
<protein>
    <submittedName>
        <fullName evidence="3">Transposase</fullName>
    </submittedName>
</protein>
<dbReference type="AlphaFoldDB" id="A0A0N4YS69"/>
<name>A0A0N4YS69_NIPBR</name>
<sequence length="71" mass="8098">MLRDGEKKAKAEKAAAVRRKIYGVAHRFRSDHHEHKLEGAMEKYLTWLNDDQKAEVKRDCATGDRDSNSAG</sequence>
<evidence type="ECO:0000313" key="1">
    <source>
        <dbReference type="EMBL" id="VDL83828.1"/>
    </source>
</evidence>
<dbReference type="WBParaSite" id="NBR_0002009101-mRNA-1">
    <property type="protein sequence ID" value="NBR_0002009101-mRNA-1"/>
    <property type="gene ID" value="NBR_0002009101"/>
</dbReference>
<organism evidence="3">
    <name type="scientific">Nippostrongylus brasiliensis</name>
    <name type="common">Rat hookworm</name>
    <dbReference type="NCBI Taxonomy" id="27835"/>
    <lineage>
        <taxon>Eukaryota</taxon>
        <taxon>Metazoa</taxon>
        <taxon>Ecdysozoa</taxon>
        <taxon>Nematoda</taxon>
        <taxon>Chromadorea</taxon>
        <taxon>Rhabditida</taxon>
        <taxon>Rhabditina</taxon>
        <taxon>Rhabditomorpha</taxon>
        <taxon>Strongyloidea</taxon>
        <taxon>Heligmosomidae</taxon>
        <taxon>Nippostrongylus</taxon>
    </lineage>
</organism>
<accession>A0A0N4YS69</accession>
<keyword evidence="2" id="KW-1185">Reference proteome</keyword>